<dbReference type="EMBL" id="FQZY01000037">
    <property type="protein sequence ID" value="SHK23734.1"/>
    <property type="molecule type" value="Genomic_DNA"/>
</dbReference>
<organism evidence="5 6">
    <name type="scientific">Hespellia stercorisuis DSM 15480</name>
    <dbReference type="NCBI Taxonomy" id="1121950"/>
    <lineage>
        <taxon>Bacteria</taxon>
        <taxon>Bacillati</taxon>
        <taxon>Bacillota</taxon>
        <taxon>Clostridia</taxon>
        <taxon>Lachnospirales</taxon>
        <taxon>Lachnospiraceae</taxon>
        <taxon>Hespellia</taxon>
    </lineage>
</organism>
<feature type="domain" description="Large polyvalent protein-associated" evidence="4">
    <location>
        <begin position="111"/>
        <end position="194"/>
    </location>
</feature>
<evidence type="ECO:0000259" key="3">
    <source>
        <dbReference type="Pfam" id="PF14195"/>
    </source>
</evidence>
<dbReference type="RefSeq" id="WP_073110999.1">
    <property type="nucleotide sequence ID" value="NZ_FQZY01000037.1"/>
</dbReference>
<feature type="domain" description="DUF4316" evidence="3">
    <location>
        <begin position="215"/>
        <end position="254"/>
    </location>
</feature>
<reference evidence="5 6" key="1">
    <citation type="submission" date="2016-11" db="EMBL/GenBank/DDBJ databases">
        <authorList>
            <person name="Jaros S."/>
            <person name="Januszkiewicz K."/>
            <person name="Wedrychowicz H."/>
        </authorList>
    </citation>
    <scope>NUCLEOTIDE SEQUENCE [LARGE SCALE GENOMIC DNA]</scope>
    <source>
        <strain evidence="5 6">DSM 15480</strain>
    </source>
</reference>
<dbReference type="AlphaFoldDB" id="A0A1M6QU32"/>
<dbReference type="Pfam" id="PF14195">
    <property type="entry name" value="DUF4316"/>
    <property type="match status" value="1"/>
</dbReference>
<evidence type="ECO:0000256" key="1">
    <source>
        <dbReference type="SAM" id="MobiDB-lite"/>
    </source>
</evidence>
<dbReference type="Proteomes" id="UP000184301">
    <property type="component" value="Unassembled WGS sequence"/>
</dbReference>
<dbReference type="Pfam" id="PF14191">
    <property type="entry name" value="YodL"/>
    <property type="match status" value="1"/>
</dbReference>
<proteinExistence type="predicted"/>
<sequence>MNLHQYAIYQLKEEAETRKLRFRPYQYLKEQKIDIRVENYEQVYLTGALPDDSATRIWERFLNQPPKNFKGKHALSVSDVIAYNRDGVTNCYYVDKEKLIPIPGFIRLSSSATLISMETNDFKVDGMKGNWISTDEVIVDGRQFFLLQNDYYKDNARFLIVSSDGAVVANDADGLAGADLDKIREFLQPKEEKGQQRQSQPPEKELWQKYYDNGEYVRSSESGTEQNYNMIDGQVNNKAGKKKEKVKVSVLAKLHQKQAEIAQRSEKVAPQMSMEMGNERNRK</sequence>
<gene>
    <name evidence="5" type="ORF">SAMN02745243_02529</name>
</gene>
<evidence type="ECO:0000313" key="6">
    <source>
        <dbReference type="Proteomes" id="UP000184301"/>
    </source>
</evidence>
<feature type="domain" description="YodL-like" evidence="2">
    <location>
        <begin position="6"/>
        <end position="97"/>
    </location>
</feature>
<keyword evidence="6" id="KW-1185">Reference proteome</keyword>
<evidence type="ECO:0000313" key="5">
    <source>
        <dbReference type="EMBL" id="SHK23734.1"/>
    </source>
</evidence>
<accession>A0A1M6QU32</accession>
<dbReference type="OrthoDB" id="1859567at2"/>
<dbReference type="InterPro" id="IPR025465">
    <property type="entry name" value="DUF4316"/>
</dbReference>
<evidence type="ECO:0000259" key="4">
    <source>
        <dbReference type="Pfam" id="PF18832"/>
    </source>
</evidence>
<dbReference type="InterPro" id="IPR041258">
    <property type="entry name" value="LPD18"/>
</dbReference>
<evidence type="ECO:0000259" key="2">
    <source>
        <dbReference type="Pfam" id="PF14191"/>
    </source>
</evidence>
<dbReference type="InterPro" id="IPR025923">
    <property type="entry name" value="YodL-like_dom"/>
</dbReference>
<protein>
    <recommendedName>
        <fullName evidence="7">DUF4316 domain-containing protein</fullName>
    </recommendedName>
</protein>
<dbReference type="STRING" id="1121950.SAMN02745243_02529"/>
<evidence type="ECO:0008006" key="7">
    <source>
        <dbReference type="Google" id="ProtNLM"/>
    </source>
</evidence>
<dbReference type="Pfam" id="PF18832">
    <property type="entry name" value="LPD18"/>
    <property type="match status" value="1"/>
</dbReference>
<name>A0A1M6QU32_9FIRM</name>
<feature type="region of interest" description="Disordered" evidence="1">
    <location>
        <begin position="260"/>
        <end position="283"/>
    </location>
</feature>